<evidence type="ECO:0000256" key="2">
    <source>
        <dbReference type="ARBA" id="ARBA00022525"/>
    </source>
</evidence>
<dbReference type="PANTHER" id="PTHR38340">
    <property type="entry name" value="S-LAYER PROTEIN"/>
    <property type="match status" value="1"/>
</dbReference>
<comment type="subcellular location">
    <subcellularLocation>
        <location evidence="1">Secreted</location>
    </subcellularLocation>
</comment>
<sequence>MADFATLPGGQIFGTNGSDLVDADRDAPGSFDNLIATFGGSDTVFAGQGDDIVFGGDEARRGRPGRDDDDHGRGHGKDRDDHPGRGHENGQGHGKGQGHGPDNGHGHGPGHGDGAGPPSGDYLFGQDGNDVLFGGRGDDLLDGGADNDVLIGGQGNDLLFGGAGSDFLAGNAGADTLVGGTGEDTFYFESGFGRDVVLDFRPGEDVIAIQANINGSGITSAQDLVGRISSDDTGAVISLGDGDQIKLVGVSTEDLLSNLSSYVKIV</sequence>
<dbReference type="EMBL" id="JABBKX010000008">
    <property type="protein sequence ID" value="NMJ43414.1"/>
    <property type="molecule type" value="Genomic_DNA"/>
</dbReference>
<dbReference type="PANTHER" id="PTHR38340:SF1">
    <property type="entry name" value="S-LAYER PROTEIN"/>
    <property type="match status" value="1"/>
</dbReference>
<dbReference type="Proteomes" id="UP000548582">
    <property type="component" value="Unassembled WGS sequence"/>
</dbReference>
<dbReference type="RefSeq" id="WP_170055623.1">
    <property type="nucleotide sequence ID" value="NZ_JABBKX010000008.1"/>
</dbReference>
<evidence type="ECO:0000313" key="4">
    <source>
        <dbReference type="EMBL" id="NMJ43414.1"/>
    </source>
</evidence>
<dbReference type="SUPFAM" id="SSF51120">
    <property type="entry name" value="beta-Roll"/>
    <property type="match status" value="1"/>
</dbReference>
<evidence type="ECO:0000313" key="5">
    <source>
        <dbReference type="Proteomes" id="UP000548582"/>
    </source>
</evidence>
<dbReference type="InterPro" id="IPR011049">
    <property type="entry name" value="Serralysin-like_metalloprot_C"/>
</dbReference>
<proteinExistence type="predicted"/>
<dbReference type="Gene3D" id="2.150.10.10">
    <property type="entry name" value="Serralysin-like metalloprotease, C-terminal"/>
    <property type="match status" value="1"/>
</dbReference>
<dbReference type="GO" id="GO:0005576">
    <property type="term" value="C:extracellular region"/>
    <property type="evidence" value="ECO:0007669"/>
    <property type="project" value="UniProtKB-SubCell"/>
</dbReference>
<dbReference type="Pfam" id="PF00353">
    <property type="entry name" value="HemolysinCabind"/>
    <property type="match status" value="3"/>
</dbReference>
<dbReference type="GO" id="GO:0005509">
    <property type="term" value="F:calcium ion binding"/>
    <property type="evidence" value="ECO:0007669"/>
    <property type="project" value="InterPro"/>
</dbReference>
<protein>
    <submittedName>
        <fullName evidence="4">Calcium-binding protein</fullName>
    </submittedName>
</protein>
<keyword evidence="2" id="KW-0964">Secreted</keyword>
<name>A0A848EFK4_9PROT</name>
<gene>
    <name evidence="4" type="ORF">GWK16_19350</name>
</gene>
<dbReference type="InterPro" id="IPR050557">
    <property type="entry name" value="RTX_toxin/Mannuronan_C5-epim"/>
</dbReference>
<dbReference type="InterPro" id="IPR001343">
    <property type="entry name" value="Hemolysn_Ca-bd"/>
</dbReference>
<feature type="compositionally biased region" description="Basic and acidic residues" evidence="3">
    <location>
        <begin position="57"/>
        <end position="90"/>
    </location>
</feature>
<accession>A0A848EFK4</accession>
<feature type="region of interest" description="Disordered" evidence="3">
    <location>
        <begin position="40"/>
        <end position="128"/>
    </location>
</feature>
<comment type="caution">
    <text evidence="4">The sequence shown here is derived from an EMBL/GenBank/DDBJ whole genome shotgun (WGS) entry which is preliminary data.</text>
</comment>
<dbReference type="PROSITE" id="PS00330">
    <property type="entry name" value="HEMOLYSIN_CALCIUM"/>
    <property type="match status" value="2"/>
</dbReference>
<organism evidence="4 5">
    <name type="scientific">Neoroseomonas marina</name>
    <dbReference type="NCBI Taxonomy" id="1232220"/>
    <lineage>
        <taxon>Bacteria</taxon>
        <taxon>Pseudomonadati</taxon>
        <taxon>Pseudomonadota</taxon>
        <taxon>Alphaproteobacteria</taxon>
        <taxon>Acetobacterales</taxon>
        <taxon>Acetobacteraceae</taxon>
        <taxon>Neoroseomonas</taxon>
    </lineage>
</organism>
<evidence type="ECO:0000256" key="1">
    <source>
        <dbReference type="ARBA" id="ARBA00004613"/>
    </source>
</evidence>
<dbReference type="InterPro" id="IPR018511">
    <property type="entry name" value="Hemolysin-typ_Ca-bd_CS"/>
</dbReference>
<evidence type="ECO:0000256" key="3">
    <source>
        <dbReference type="SAM" id="MobiDB-lite"/>
    </source>
</evidence>
<keyword evidence="5" id="KW-1185">Reference proteome</keyword>
<dbReference type="AlphaFoldDB" id="A0A848EFK4"/>
<dbReference type="PRINTS" id="PR00313">
    <property type="entry name" value="CABNDNGRPT"/>
</dbReference>
<reference evidence="4 5" key="1">
    <citation type="submission" date="2020-03" db="EMBL/GenBank/DDBJ databases">
        <authorList>
            <person name="Sun Q."/>
        </authorList>
    </citation>
    <scope>NUCLEOTIDE SEQUENCE [LARGE SCALE GENOMIC DNA]</scope>
    <source>
        <strain evidence="4 5">JC162</strain>
    </source>
</reference>
<feature type="compositionally biased region" description="Gly residues" evidence="3">
    <location>
        <begin position="91"/>
        <end position="117"/>
    </location>
</feature>